<proteinExistence type="predicted"/>
<evidence type="ECO:0000313" key="3">
    <source>
        <dbReference type="Proteomes" id="UP001371456"/>
    </source>
</evidence>
<comment type="caution">
    <text evidence="2">The sequence shown here is derived from an EMBL/GenBank/DDBJ whole genome shotgun (WGS) entry which is preliminary data.</text>
</comment>
<keyword evidence="1" id="KW-0812">Transmembrane</keyword>
<evidence type="ECO:0000313" key="2">
    <source>
        <dbReference type="EMBL" id="KAK6798875.1"/>
    </source>
</evidence>
<feature type="transmembrane region" description="Helical" evidence="1">
    <location>
        <begin position="7"/>
        <end position="29"/>
    </location>
</feature>
<keyword evidence="3" id="KW-1185">Reference proteome</keyword>
<evidence type="ECO:0000256" key="1">
    <source>
        <dbReference type="SAM" id="Phobius"/>
    </source>
</evidence>
<name>A0AAN8U2M1_SOLBU</name>
<reference evidence="2 3" key="1">
    <citation type="submission" date="2024-02" db="EMBL/GenBank/DDBJ databases">
        <title>de novo genome assembly of Solanum bulbocastanum strain 11H21.</title>
        <authorList>
            <person name="Hosaka A.J."/>
        </authorList>
    </citation>
    <scope>NUCLEOTIDE SEQUENCE [LARGE SCALE GENOMIC DNA]</scope>
    <source>
        <tissue evidence="2">Young leaves</tissue>
    </source>
</reference>
<sequence>MERRLLFILLFSLHSMLFSFSLFMFTYILDDPVVTLLQIFSPFYATTIFTNPTCKPYFLTELKICFFVILFSRGNIRIARVYYSYYALFNLPAVSLAYSNGSVCLNLGSLLTIFRPLKAAVE</sequence>
<protein>
    <submittedName>
        <fullName evidence="2">Uncharacterized protein</fullName>
    </submittedName>
</protein>
<accession>A0AAN8U2M1</accession>
<gene>
    <name evidence="2" type="ORF">RDI58_006578</name>
</gene>
<keyword evidence="1" id="KW-0472">Membrane</keyword>
<dbReference type="Proteomes" id="UP001371456">
    <property type="component" value="Unassembled WGS sequence"/>
</dbReference>
<dbReference type="AlphaFoldDB" id="A0AAN8U2M1"/>
<feature type="transmembrane region" description="Helical" evidence="1">
    <location>
        <begin position="64"/>
        <end position="83"/>
    </location>
</feature>
<dbReference type="EMBL" id="JBANQN010000002">
    <property type="protein sequence ID" value="KAK6798875.1"/>
    <property type="molecule type" value="Genomic_DNA"/>
</dbReference>
<keyword evidence="1" id="KW-1133">Transmembrane helix</keyword>
<organism evidence="2 3">
    <name type="scientific">Solanum bulbocastanum</name>
    <name type="common">Wild potato</name>
    <dbReference type="NCBI Taxonomy" id="147425"/>
    <lineage>
        <taxon>Eukaryota</taxon>
        <taxon>Viridiplantae</taxon>
        <taxon>Streptophyta</taxon>
        <taxon>Embryophyta</taxon>
        <taxon>Tracheophyta</taxon>
        <taxon>Spermatophyta</taxon>
        <taxon>Magnoliopsida</taxon>
        <taxon>eudicotyledons</taxon>
        <taxon>Gunneridae</taxon>
        <taxon>Pentapetalae</taxon>
        <taxon>asterids</taxon>
        <taxon>lamiids</taxon>
        <taxon>Solanales</taxon>
        <taxon>Solanaceae</taxon>
        <taxon>Solanoideae</taxon>
        <taxon>Solaneae</taxon>
        <taxon>Solanum</taxon>
    </lineage>
</organism>